<dbReference type="GO" id="GO:0008236">
    <property type="term" value="F:serine-type peptidase activity"/>
    <property type="evidence" value="ECO:0007669"/>
    <property type="project" value="UniProtKB-KW"/>
</dbReference>
<keyword evidence="2 5" id="KW-0645">Protease</keyword>
<dbReference type="InterPro" id="IPR029045">
    <property type="entry name" value="ClpP/crotonase-like_dom_sf"/>
</dbReference>
<dbReference type="Pfam" id="PF17804">
    <property type="entry name" value="TSP_NTD"/>
    <property type="match status" value="1"/>
</dbReference>
<feature type="domain" description="PDZ" evidence="6">
    <location>
        <begin position="250"/>
        <end position="324"/>
    </location>
</feature>
<dbReference type="Gene3D" id="3.90.226.10">
    <property type="entry name" value="2-enoyl-CoA Hydratase, Chain A, domain 1"/>
    <property type="match status" value="1"/>
</dbReference>
<dbReference type="CDD" id="cd07560">
    <property type="entry name" value="Peptidase_S41_CPP"/>
    <property type="match status" value="1"/>
</dbReference>
<keyword evidence="4 5" id="KW-0720">Serine protease</keyword>
<dbReference type="SMART" id="SM00228">
    <property type="entry name" value="PDZ"/>
    <property type="match status" value="1"/>
</dbReference>
<dbReference type="PANTHER" id="PTHR32060:SF22">
    <property type="entry name" value="CARBOXYL-TERMINAL-PROCESSING PEPTIDASE 3, CHLOROPLASTIC"/>
    <property type="match status" value="1"/>
</dbReference>
<comment type="similarity">
    <text evidence="1 5">Belongs to the peptidase S41A family.</text>
</comment>
<evidence type="ECO:0000256" key="1">
    <source>
        <dbReference type="ARBA" id="ARBA00009179"/>
    </source>
</evidence>
<protein>
    <submittedName>
        <fullName evidence="7">S41A family C-terminal processing peptidase-1</fullName>
    </submittedName>
</protein>
<evidence type="ECO:0000259" key="6">
    <source>
        <dbReference type="PROSITE" id="PS50106"/>
    </source>
</evidence>
<gene>
    <name evidence="7" type="ORF">CLV51_103529</name>
</gene>
<dbReference type="Pfam" id="PF03572">
    <property type="entry name" value="Peptidase_S41"/>
    <property type="match status" value="1"/>
</dbReference>
<keyword evidence="3 5" id="KW-0378">Hydrolase</keyword>
<dbReference type="Pfam" id="PF11818">
    <property type="entry name" value="DUF3340"/>
    <property type="match status" value="1"/>
</dbReference>
<dbReference type="SUPFAM" id="SSF50156">
    <property type="entry name" value="PDZ domain-like"/>
    <property type="match status" value="1"/>
</dbReference>
<dbReference type="Gene3D" id="2.30.42.10">
    <property type="match status" value="1"/>
</dbReference>
<dbReference type="SMART" id="SM00245">
    <property type="entry name" value="TSPc"/>
    <property type="match status" value="1"/>
</dbReference>
<dbReference type="PANTHER" id="PTHR32060">
    <property type="entry name" value="TAIL-SPECIFIC PROTEASE"/>
    <property type="match status" value="1"/>
</dbReference>
<dbReference type="OrthoDB" id="9812068at2"/>
<dbReference type="EMBL" id="PYAW01000003">
    <property type="protein sequence ID" value="PSL46548.1"/>
    <property type="molecule type" value="Genomic_DNA"/>
</dbReference>
<dbReference type="GO" id="GO:0004175">
    <property type="term" value="F:endopeptidase activity"/>
    <property type="evidence" value="ECO:0007669"/>
    <property type="project" value="TreeGrafter"/>
</dbReference>
<evidence type="ECO:0000313" key="8">
    <source>
        <dbReference type="Proteomes" id="UP000240971"/>
    </source>
</evidence>
<dbReference type="SUPFAM" id="SSF52096">
    <property type="entry name" value="ClpP/crotonase"/>
    <property type="match status" value="1"/>
</dbReference>
<dbReference type="InterPro" id="IPR036034">
    <property type="entry name" value="PDZ_sf"/>
</dbReference>
<proteinExistence type="inferred from homology"/>
<accession>A0A2P8HK07</accession>
<keyword evidence="8" id="KW-1185">Reference proteome</keyword>
<dbReference type="NCBIfam" id="TIGR00225">
    <property type="entry name" value="prc"/>
    <property type="match status" value="1"/>
</dbReference>
<dbReference type="Proteomes" id="UP000240971">
    <property type="component" value="Unassembled WGS sequence"/>
</dbReference>
<dbReference type="InterPro" id="IPR005151">
    <property type="entry name" value="Tail-specific_protease"/>
</dbReference>
<sequence>MTTAKYWLFLLFLAISLSSFINKEREDVEMIRKNVIRLVINRIKKEHYAPKAIDDDFSRAIWKKYLLVLDGNKNLFLKTDIENLRKYETTIDDELQAPSLEFFNTIFALSMQRLNEVTVLYKNILSKPLDFSGHETVAASRGNADFPANEAERKEVWRKSIMHSVLQKMIEIQTADNKKSDAVAEKEAREKIEIWMDGMFKNLLANNAADERFSAYVNTVTFEMDPHTSYFAPADARTRDAMMAHRYYGLGLELISKEGDIIIKRVLPGGTADISGLLHANDNLLQLSDGSGKMVSVSGMSIVDVSKMIRGEKETTLKLLVRKATGVEKEVTVARGEVIEDENAAKSAVIDEENKKIGYISLKEFYRDFKRIDGAQCAADVAREVLKLKAEDVSGIILDLRGNPGGSLDEVVKMIGFFIKSGPAVLAKSSEKTERYDIENGDQTLYDGPLTVMVDEGSASASEIFAAAIQDYKRGIIVGSPSYGKGTMQMAIPMGKLGDKSKGIPDISYGTLTLTIKKFYRVNGTTTQLKGVTPDVIFPGKMEYLKIKEIDNGTALSCDTIESAYFINSPAAKTLPAIIAAEKGKVSHDRTFDHIQQDVKWLKENEDQPLSLNVKTFKKQLYEVQSRNNSLDAALKLPADKQLKMHGTARENQAPDKITRYQEWIKILSADVYLAQTAAIINDMMNK</sequence>
<dbReference type="InterPro" id="IPR001478">
    <property type="entry name" value="PDZ"/>
</dbReference>
<evidence type="ECO:0000313" key="7">
    <source>
        <dbReference type="EMBL" id="PSL46548.1"/>
    </source>
</evidence>
<evidence type="ECO:0000256" key="5">
    <source>
        <dbReference type="RuleBase" id="RU004404"/>
    </source>
</evidence>
<dbReference type="RefSeq" id="WP_106529325.1">
    <property type="nucleotide sequence ID" value="NZ_PYAW01000003.1"/>
</dbReference>
<dbReference type="Pfam" id="PF00595">
    <property type="entry name" value="PDZ"/>
    <property type="match status" value="1"/>
</dbReference>
<organism evidence="7 8">
    <name type="scientific">Chitinophaga niastensis</name>
    <dbReference type="NCBI Taxonomy" id="536980"/>
    <lineage>
        <taxon>Bacteria</taxon>
        <taxon>Pseudomonadati</taxon>
        <taxon>Bacteroidota</taxon>
        <taxon>Chitinophagia</taxon>
        <taxon>Chitinophagales</taxon>
        <taxon>Chitinophagaceae</taxon>
        <taxon>Chitinophaga</taxon>
    </lineage>
</organism>
<dbReference type="AlphaFoldDB" id="A0A2P8HK07"/>
<dbReference type="InterPro" id="IPR004447">
    <property type="entry name" value="Peptidase_S41A"/>
</dbReference>
<name>A0A2P8HK07_CHINA</name>
<comment type="caution">
    <text evidence="7">The sequence shown here is derived from an EMBL/GenBank/DDBJ whole genome shotgun (WGS) entry which is preliminary data.</text>
</comment>
<dbReference type="PROSITE" id="PS50106">
    <property type="entry name" value="PDZ"/>
    <property type="match status" value="1"/>
</dbReference>
<dbReference type="InterPro" id="IPR040573">
    <property type="entry name" value="TSP_N"/>
</dbReference>
<dbReference type="GO" id="GO:0007165">
    <property type="term" value="P:signal transduction"/>
    <property type="evidence" value="ECO:0007669"/>
    <property type="project" value="TreeGrafter"/>
</dbReference>
<dbReference type="InterPro" id="IPR020992">
    <property type="entry name" value="Tail_Prtase_C"/>
</dbReference>
<dbReference type="GO" id="GO:0006508">
    <property type="term" value="P:proteolysis"/>
    <property type="evidence" value="ECO:0007669"/>
    <property type="project" value="UniProtKB-KW"/>
</dbReference>
<evidence type="ECO:0000256" key="3">
    <source>
        <dbReference type="ARBA" id="ARBA00022801"/>
    </source>
</evidence>
<evidence type="ECO:0000256" key="4">
    <source>
        <dbReference type="ARBA" id="ARBA00022825"/>
    </source>
</evidence>
<dbReference type="GO" id="GO:0030288">
    <property type="term" value="C:outer membrane-bounded periplasmic space"/>
    <property type="evidence" value="ECO:0007669"/>
    <property type="project" value="TreeGrafter"/>
</dbReference>
<evidence type="ECO:0000256" key="2">
    <source>
        <dbReference type="ARBA" id="ARBA00022670"/>
    </source>
</evidence>
<reference evidence="7 8" key="1">
    <citation type="submission" date="2018-03" db="EMBL/GenBank/DDBJ databases">
        <title>Genomic Encyclopedia of Archaeal and Bacterial Type Strains, Phase II (KMG-II): from individual species to whole genera.</title>
        <authorList>
            <person name="Goeker M."/>
        </authorList>
    </citation>
    <scope>NUCLEOTIDE SEQUENCE [LARGE SCALE GENOMIC DNA]</scope>
    <source>
        <strain evidence="7 8">DSM 24859</strain>
    </source>
</reference>